<keyword evidence="2" id="KW-0009">Actin-binding</keyword>
<feature type="domain" description="Calponin-homology (CH)" evidence="4">
    <location>
        <begin position="595"/>
        <end position="711"/>
    </location>
</feature>
<dbReference type="GO" id="GO:0005884">
    <property type="term" value="C:actin filament"/>
    <property type="evidence" value="ECO:0007669"/>
    <property type="project" value="TreeGrafter"/>
</dbReference>
<dbReference type="GO" id="GO:0051639">
    <property type="term" value="P:actin filament network formation"/>
    <property type="evidence" value="ECO:0007669"/>
    <property type="project" value="TreeGrafter"/>
</dbReference>
<dbReference type="AlphaFoldDB" id="E4WUE5"/>
<dbReference type="PROSITE" id="PS00019">
    <property type="entry name" value="ACTININ_1"/>
    <property type="match status" value="1"/>
</dbReference>
<dbReference type="InterPro" id="IPR039959">
    <property type="entry name" value="Fimbrin/Plastin"/>
</dbReference>
<accession>E4WUE5</accession>
<keyword evidence="6" id="KW-1185">Reference proteome</keyword>
<keyword evidence="1" id="KW-0677">Repeat</keyword>
<evidence type="ECO:0000256" key="3">
    <source>
        <dbReference type="SAM" id="Coils"/>
    </source>
</evidence>
<feature type="coiled-coil region" evidence="3">
    <location>
        <begin position="1"/>
        <end position="28"/>
    </location>
</feature>
<dbReference type="GO" id="GO:0051017">
    <property type="term" value="P:actin filament bundle assembly"/>
    <property type="evidence" value="ECO:0007669"/>
    <property type="project" value="InterPro"/>
</dbReference>
<dbReference type="InterPro" id="IPR001589">
    <property type="entry name" value="Actinin_actin-bd_CS"/>
</dbReference>
<dbReference type="InterPro" id="IPR036872">
    <property type="entry name" value="CH_dom_sf"/>
</dbReference>
<evidence type="ECO:0000256" key="1">
    <source>
        <dbReference type="ARBA" id="ARBA00022737"/>
    </source>
</evidence>
<evidence type="ECO:0000256" key="2">
    <source>
        <dbReference type="ARBA" id="ARBA00023203"/>
    </source>
</evidence>
<dbReference type="PANTHER" id="PTHR19961">
    <property type="entry name" value="FIMBRIN/PLASTIN"/>
    <property type="match status" value="1"/>
</dbReference>
<dbReference type="SMART" id="SM00033">
    <property type="entry name" value="CH"/>
    <property type="match status" value="4"/>
</dbReference>
<dbReference type="SUPFAM" id="SSF47576">
    <property type="entry name" value="Calponin-homology domain, CH-domain"/>
    <property type="match status" value="1"/>
</dbReference>
<proteinExistence type="predicted"/>
<evidence type="ECO:0000313" key="5">
    <source>
        <dbReference type="EMBL" id="CBY07327.1"/>
    </source>
</evidence>
<dbReference type="FunCoup" id="E4WUE5">
    <property type="interactions" value="99"/>
</dbReference>
<protein>
    <recommendedName>
        <fullName evidence="4">Calponin-homology (CH) domain-containing protein</fullName>
    </recommendedName>
</protein>
<feature type="domain" description="Calponin-homology (CH)" evidence="4">
    <location>
        <begin position="721"/>
        <end position="833"/>
    </location>
</feature>
<evidence type="ECO:0000259" key="4">
    <source>
        <dbReference type="PROSITE" id="PS50021"/>
    </source>
</evidence>
<dbReference type="SUPFAM" id="SSF47473">
    <property type="entry name" value="EF-hand"/>
    <property type="match status" value="1"/>
</dbReference>
<dbReference type="CDD" id="cd21298">
    <property type="entry name" value="CH_PLS_rpt3"/>
    <property type="match status" value="1"/>
</dbReference>
<reference evidence="5" key="1">
    <citation type="journal article" date="2010" name="Science">
        <title>Plasticity of animal genome architecture unmasked by rapid evolution of a pelagic tunicate.</title>
        <authorList>
            <person name="Denoeud F."/>
            <person name="Henriet S."/>
            <person name="Mungpakdee S."/>
            <person name="Aury J.M."/>
            <person name="Da Silva C."/>
            <person name="Brinkmann H."/>
            <person name="Mikhaleva J."/>
            <person name="Olsen L.C."/>
            <person name="Jubin C."/>
            <person name="Canestro C."/>
            <person name="Bouquet J.M."/>
            <person name="Danks G."/>
            <person name="Poulain J."/>
            <person name="Campsteijn C."/>
            <person name="Adamski M."/>
            <person name="Cross I."/>
            <person name="Yadetie F."/>
            <person name="Muffato M."/>
            <person name="Louis A."/>
            <person name="Butcher S."/>
            <person name="Tsagkogeorga G."/>
            <person name="Konrad A."/>
            <person name="Singh S."/>
            <person name="Jensen M.F."/>
            <person name="Cong E.H."/>
            <person name="Eikeseth-Otteraa H."/>
            <person name="Noel B."/>
            <person name="Anthouard V."/>
            <person name="Porcel B.M."/>
            <person name="Kachouri-Lafond R."/>
            <person name="Nishino A."/>
            <person name="Ugolini M."/>
            <person name="Chourrout P."/>
            <person name="Nishida H."/>
            <person name="Aasland R."/>
            <person name="Huzurbazar S."/>
            <person name="Westhof E."/>
            <person name="Delsuc F."/>
            <person name="Lehrach H."/>
            <person name="Reinhardt R."/>
            <person name="Weissenbach J."/>
            <person name="Roy S.W."/>
            <person name="Artiguenave F."/>
            <person name="Postlethwait J.H."/>
            <person name="Manak J.R."/>
            <person name="Thompson E.M."/>
            <person name="Jaillon O."/>
            <person name="Du Pasquier L."/>
            <person name="Boudinot P."/>
            <person name="Liberles D.A."/>
            <person name="Volff J.N."/>
            <person name="Philippe H."/>
            <person name="Lenhard B."/>
            <person name="Roest Crollius H."/>
            <person name="Wincker P."/>
            <person name="Chourrout D."/>
        </authorList>
    </citation>
    <scope>NUCLEOTIDE SEQUENCE [LARGE SCALE GENOMIC DNA]</scope>
</reference>
<feature type="domain" description="Calponin-homology (CH)" evidence="4">
    <location>
        <begin position="296"/>
        <end position="413"/>
    </location>
</feature>
<dbReference type="Gene3D" id="1.10.418.10">
    <property type="entry name" value="Calponin-like domain"/>
    <property type="match status" value="4"/>
</dbReference>
<organism evidence="5">
    <name type="scientific">Oikopleura dioica</name>
    <name type="common">Tunicate</name>
    <dbReference type="NCBI Taxonomy" id="34765"/>
    <lineage>
        <taxon>Eukaryota</taxon>
        <taxon>Metazoa</taxon>
        <taxon>Chordata</taxon>
        <taxon>Tunicata</taxon>
        <taxon>Appendicularia</taxon>
        <taxon>Copelata</taxon>
        <taxon>Oikopleuridae</taxon>
        <taxon>Oikopleura</taxon>
    </lineage>
</organism>
<dbReference type="InParanoid" id="E4WUE5"/>
<feature type="domain" description="Calponin-homology (CH)" evidence="4">
    <location>
        <begin position="441"/>
        <end position="564"/>
    </location>
</feature>
<name>E4WUE5_OIKDI</name>
<dbReference type="InterPro" id="IPR001715">
    <property type="entry name" value="CH_dom"/>
</dbReference>
<evidence type="ECO:0000313" key="6">
    <source>
        <dbReference type="Proteomes" id="UP000001307"/>
    </source>
</evidence>
<dbReference type="OrthoDB" id="431378at2759"/>
<dbReference type="Proteomes" id="UP000001307">
    <property type="component" value="Unassembled WGS sequence"/>
</dbReference>
<dbReference type="PANTHER" id="PTHR19961:SF18">
    <property type="entry name" value="FI19014P1"/>
    <property type="match status" value="1"/>
</dbReference>
<gene>
    <name evidence="5" type="ORF">GSOID_T00006418001</name>
</gene>
<dbReference type="GO" id="GO:0032432">
    <property type="term" value="C:actin filament bundle"/>
    <property type="evidence" value="ECO:0007669"/>
    <property type="project" value="TreeGrafter"/>
</dbReference>
<dbReference type="InterPro" id="IPR011992">
    <property type="entry name" value="EF-hand-dom_pair"/>
</dbReference>
<sequence>MEEKLLSIEEYARKIENELREKADFKQEKYSKIANAFAKFDMQQIGTIDKCLLVNLLQESEIRIPKKRARELSISLQTKLHGEVCLDEIVALAKSVSSTGQIDSSLLKQADHALPKGHLNLGTISDETVQKVKNSGGQMKRAPSCEFLDSVDEMSRNPKILFKMSEYAQRLFDELEKLGISEENRVTIAEGFAEQDIEQAGKLAENYLDGLFKSCLRELPGYEIRRIIESRGDDQGKYWTIISFAKIFMSEKESDVSNQFKISVKQAKGLVNKKNHEVEMDSKPTESYFASHAYSLAERRAFSTWINQHLLSDRDCARHLPLDVEKEDLFKCVSDGIILCKAINCAKPGTVDERVMNKSENMNIFQKAENIIFGLNSALALGCKVVNIRPDDIKMGVPHLVLGLLWQIIRHNLLSQISLAKNIDIAALLRPGEDIKSLHYMSPEQILMRWMNHHLHNSADGNNEVSTILRNKGIKENGEFVANFGSDLSNSVAFINLLEQIAPANSKNLAAKAIKIADKRARAASMLEMAKEIGMNPILTPDDIVSGNEKLNLAFLAALFNKHSGLSRDDITQDVLDELDLENLDDLENLVEEESREEETYRNWVNSLGLQPFSKVMPSTISRLYSDLRDGLYLLKIEDEIKPGAVDWSRVHKSYDKWQRHMRCMENCAYAVDVGTEKLNFSLVGINGANIYEMDRTRTLAILWQMMRSYMTKVLSSMNGEIRDNEILQWCNDTLEKHKKSSRIISFKEKELAFAVIDLCDVISPGSVDYQMVSKSNASDGFMATEERLQNAQLAINLSRKIGAKIYASPMDLVEGKHKMILTIFVGLMSRSFEKAEKAIL</sequence>
<dbReference type="EMBL" id="FN653016">
    <property type="protein sequence ID" value="CBY07327.1"/>
    <property type="molecule type" value="Genomic_DNA"/>
</dbReference>
<keyword evidence="3" id="KW-0175">Coiled coil</keyword>
<dbReference type="GO" id="GO:0005737">
    <property type="term" value="C:cytoplasm"/>
    <property type="evidence" value="ECO:0007669"/>
    <property type="project" value="TreeGrafter"/>
</dbReference>
<dbReference type="GO" id="GO:0051015">
    <property type="term" value="F:actin filament binding"/>
    <property type="evidence" value="ECO:0007669"/>
    <property type="project" value="InterPro"/>
</dbReference>
<dbReference type="CDD" id="cd21218">
    <property type="entry name" value="CH_PLS_FIM_rpt2"/>
    <property type="match status" value="1"/>
</dbReference>
<dbReference type="Pfam" id="PF00307">
    <property type="entry name" value="CH"/>
    <property type="match status" value="4"/>
</dbReference>
<dbReference type="PROSITE" id="PS50021">
    <property type="entry name" value="CH"/>
    <property type="match status" value="4"/>
</dbReference>